<evidence type="ECO:0000313" key="9">
    <source>
        <dbReference type="Proteomes" id="UP000483286"/>
    </source>
</evidence>
<dbReference type="Pfam" id="PF25975">
    <property type="entry name" value="CzcB_C"/>
    <property type="match status" value="1"/>
</dbReference>
<comment type="caution">
    <text evidence="8">The sequence shown here is derived from an EMBL/GenBank/DDBJ whole genome shotgun (WGS) entry which is preliminary data.</text>
</comment>
<evidence type="ECO:0000256" key="5">
    <source>
        <dbReference type="SAM" id="MobiDB-lite"/>
    </source>
</evidence>
<dbReference type="SUPFAM" id="SSF111369">
    <property type="entry name" value="HlyD-like secretion proteins"/>
    <property type="match status" value="1"/>
</dbReference>
<accession>A0A7C9LL37</accession>
<reference evidence="8 9" key="1">
    <citation type="submission" date="2019-12" db="EMBL/GenBank/DDBJ databases">
        <title>Deinococcus sp. HMF7620 Genome sequencing and assembly.</title>
        <authorList>
            <person name="Kang H."/>
            <person name="Kim H."/>
            <person name="Joh K."/>
        </authorList>
    </citation>
    <scope>NUCLEOTIDE SEQUENCE [LARGE SCALE GENOMIC DNA]</scope>
    <source>
        <strain evidence="8 9">HMF7620</strain>
    </source>
</reference>
<feature type="domain" description="CzcB-like C-terminal circularly permuted SH3-like" evidence="7">
    <location>
        <begin position="370"/>
        <end position="428"/>
    </location>
</feature>
<dbReference type="GO" id="GO:0030313">
    <property type="term" value="C:cell envelope"/>
    <property type="evidence" value="ECO:0007669"/>
    <property type="project" value="UniProtKB-SubCell"/>
</dbReference>
<feature type="compositionally biased region" description="Gly residues" evidence="5">
    <location>
        <begin position="447"/>
        <end position="465"/>
    </location>
</feature>
<evidence type="ECO:0000313" key="8">
    <source>
        <dbReference type="EMBL" id="MVN85356.1"/>
    </source>
</evidence>
<dbReference type="InterPro" id="IPR050465">
    <property type="entry name" value="UPF0194_transport"/>
</dbReference>
<dbReference type="InterPro" id="IPR058792">
    <property type="entry name" value="Beta-barrel_RND_2"/>
</dbReference>
<feature type="domain" description="CusB-like beta-barrel" evidence="6">
    <location>
        <begin position="290"/>
        <end position="362"/>
    </location>
</feature>
<dbReference type="GO" id="GO:0016020">
    <property type="term" value="C:membrane"/>
    <property type="evidence" value="ECO:0007669"/>
    <property type="project" value="InterPro"/>
</dbReference>
<evidence type="ECO:0000259" key="7">
    <source>
        <dbReference type="Pfam" id="PF25975"/>
    </source>
</evidence>
<keyword evidence="3 4" id="KW-0175">Coiled coil</keyword>
<evidence type="ECO:0000256" key="4">
    <source>
        <dbReference type="SAM" id="Coils"/>
    </source>
</evidence>
<organism evidence="8 9">
    <name type="scientific">Deinococcus arboris</name>
    <dbReference type="NCBI Taxonomy" id="2682977"/>
    <lineage>
        <taxon>Bacteria</taxon>
        <taxon>Thermotogati</taxon>
        <taxon>Deinococcota</taxon>
        <taxon>Deinococci</taxon>
        <taxon>Deinococcales</taxon>
        <taxon>Deinococcaceae</taxon>
        <taxon>Deinococcus</taxon>
    </lineage>
</organism>
<dbReference type="Gene3D" id="2.40.30.170">
    <property type="match status" value="1"/>
</dbReference>
<sequence length="465" mass="47107">MTVQTSPLRAAPARRKRWPWVVSGLLLLGAVGGGVVYTRTRTASAAATAQPTTTTTRVEAGVLRLSVSGPGTLEAAQTRTVGADLTATVGAVPAVGERVTKGQLVTTLQSDAVEQNVRTAQLNLDKARASLDATRASQASSVASRQSSVTQAQNSLTQSAQTLTDAQRTLAGQRQLAAIGAISAQALQEAQSAVTKAQQSVDSARASLSAAQTQAAAGGGSDTQALRSAQIAVQQAQDTLDAAAADRAGLKVYAPISGVVSAVTAGEGTVVNSGATILTLLDDTTLNLPVQIDETEIAGVQAGQQAEVTLDAFEDQTFRGEVVRVSPGATQSSGISVFTATVELKNPDRTLRAGMTAEAEIIQSEERGLLVPSKAIQTVRSRSYVEVPAAEPSAEPERVRVTTGETDGTNTVVLDGLEAGQEIVVPGSASSSRSSAAGSTRQTQNSGFGGAGGGPPAGGFPGGAP</sequence>
<dbReference type="Proteomes" id="UP000483286">
    <property type="component" value="Unassembled WGS sequence"/>
</dbReference>
<dbReference type="Pfam" id="PF25954">
    <property type="entry name" value="Beta-barrel_RND_2"/>
    <property type="match status" value="1"/>
</dbReference>
<dbReference type="PANTHER" id="PTHR32347:SF14">
    <property type="entry name" value="EFFLUX SYSTEM COMPONENT YKNX-RELATED"/>
    <property type="match status" value="1"/>
</dbReference>
<dbReference type="InterPro" id="IPR058649">
    <property type="entry name" value="CzcB_C"/>
</dbReference>
<feature type="coiled-coil region" evidence="4">
    <location>
        <begin position="187"/>
        <end position="246"/>
    </location>
</feature>
<dbReference type="PANTHER" id="PTHR32347">
    <property type="entry name" value="EFFLUX SYSTEM COMPONENT YKNX-RELATED"/>
    <property type="match status" value="1"/>
</dbReference>
<dbReference type="Gene3D" id="2.40.420.20">
    <property type="match status" value="1"/>
</dbReference>
<dbReference type="AlphaFoldDB" id="A0A7C9LL37"/>
<keyword evidence="9" id="KW-1185">Reference proteome</keyword>
<comment type="subcellular location">
    <subcellularLocation>
        <location evidence="1">Cell envelope</location>
    </subcellularLocation>
</comment>
<dbReference type="EMBL" id="WQLB01000001">
    <property type="protein sequence ID" value="MVN85356.1"/>
    <property type="molecule type" value="Genomic_DNA"/>
</dbReference>
<evidence type="ECO:0000256" key="2">
    <source>
        <dbReference type="ARBA" id="ARBA00009477"/>
    </source>
</evidence>
<dbReference type="RefSeq" id="WP_369409060.1">
    <property type="nucleotide sequence ID" value="NZ_WQLB01000001.1"/>
</dbReference>
<dbReference type="NCBIfam" id="TIGR01730">
    <property type="entry name" value="RND_mfp"/>
    <property type="match status" value="1"/>
</dbReference>
<evidence type="ECO:0000259" key="6">
    <source>
        <dbReference type="Pfam" id="PF25954"/>
    </source>
</evidence>
<feature type="region of interest" description="Disordered" evidence="5">
    <location>
        <begin position="426"/>
        <end position="465"/>
    </location>
</feature>
<dbReference type="GO" id="GO:0022857">
    <property type="term" value="F:transmembrane transporter activity"/>
    <property type="evidence" value="ECO:0007669"/>
    <property type="project" value="InterPro"/>
</dbReference>
<name>A0A7C9LL37_9DEIO</name>
<gene>
    <name evidence="8" type="ORF">GO986_01065</name>
</gene>
<dbReference type="InterPro" id="IPR006143">
    <property type="entry name" value="RND_pump_MFP"/>
</dbReference>
<evidence type="ECO:0000256" key="3">
    <source>
        <dbReference type="ARBA" id="ARBA00023054"/>
    </source>
</evidence>
<evidence type="ECO:0000256" key="1">
    <source>
        <dbReference type="ARBA" id="ARBA00004196"/>
    </source>
</evidence>
<comment type="similarity">
    <text evidence="2">Belongs to the membrane fusion protein (MFP) (TC 8.A.1) family.</text>
</comment>
<feature type="compositionally biased region" description="Low complexity" evidence="5">
    <location>
        <begin position="427"/>
        <end position="439"/>
    </location>
</feature>
<proteinExistence type="inferred from homology"/>
<protein>
    <submittedName>
        <fullName evidence="8">Efflux RND transporter periplasmic adaptor subunit</fullName>
    </submittedName>
</protein>